<accession>A0A2P2NF03</accession>
<protein>
    <submittedName>
        <fullName evidence="1">Uncharacterized protein</fullName>
    </submittedName>
</protein>
<dbReference type="AlphaFoldDB" id="A0A2P2NF03"/>
<organism evidence="1">
    <name type="scientific">Rhizophora mucronata</name>
    <name type="common">Asiatic mangrove</name>
    <dbReference type="NCBI Taxonomy" id="61149"/>
    <lineage>
        <taxon>Eukaryota</taxon>
        <taxon>Viridiplantae</taxon>
        <taxon>Streptophyta</taxon>
        <taxon>Embryophyta</taxon>
        <taxon>Tracheophyta</taxon>
        <taxon>Spermatophyta</taxon>
        <taxon>Magnoliopsida</taxon>
        <taxon>eudicotyledons</taxon>
        <taxon>Gunneridae</taxon>
        <taxon>Pentapetalae</taxon>
        <taxon>rosids</taxon>
        <taxon>fabids</taxon>
        <taxon>Malpighiales</taxon>
        <taxon>Rhizophoraceae</taxon>
        <taxon>Rhizophora</taxon>
    </lineage>
</organism>
<proteinExistence type="predicted"/>
<sequence>MARPSRIMRYVGKSHR</sequence>
<reference evidence="1" key="1">
    <citation type="submission" date="2018-02" db="EMBL/GenBank/DDBJ databases">
        <title>Rhizophora mucronata_Transcriptome.</title>
        <authorList>
            <person name="Meera S.P."/>
            <person name="Sreeshan A."/>
            <person name="Augustine A."/>
        </authorList>
    </citation>
    <scope>NUCLEOTIDE SEQUENCE</scope>
    <source>
        <tissue evidence="1">Leaf</tissue>
    </source>
</reference>
<name>A0A2P2NF03_RHIMU</name>
<dbReference type="EMBL" id="GGEC01060592">
    <property type="protein sequence ID" value="MBX41076.1"/>
    <property type="molecule type" value="Transcribed_RNA"/>
</dbReference>
<evidence type="ECO:0000313" key="1">
    <source>
        <dbReference type="EMBL" id="MBX41076.1"/>
    </source>
</evidence>